<protein>
    <submittedName>
        <fullName evidence="4">Glycosyltransferase involved in cell wall bisynthesis</fullName>
    </submittedName>
</protein>
<evidence type="ECO:0000313" key="4">
    <source>
        <dbReference type="EMBL" id="SJZ61548.1"/>
    </source>
</evidence>
<dbReference type="PANTHER" id="PTHR22916">
    <property type="entry name" value="GLYCOSYLTRANSFERASE"/>
    <property type="match status" value="1"/>
</dbReference>
<evidence type="ECO:0000256" key="1">
    <source>
        <dbReference type="ARBA" id="ARBA00022676"/>
    </source>
</evidence>
<evidence type="ECO:0000313" key="5">
    <source>
        <dbReference type="Proteomes" id="UP000189956"/>
    </source>
</evidence>
<evidence type="ECO:0000259" key="3">
    <source>
        <dbReference type="Pfam" id="PF00535"/>
    </source>
</evidence>
<feature type="domain" description="Glycosyltransferase 2-like" evidence="3">
    <location>
        <begin position="9"/>
        <end position="173"/>
    </location>
</feature>
<dbReference type="EMBL" id="FUWL01000010">
    <property type="protein sequence ID" value="SJZ61548.1"/>
    <property type="molecule type" value="Genomic_DNA"/>
</dbReference>
<dbReference type="SUPFAM" id="SSF53448">
    <property type="entry name" value="Nucleotide-diphospho-sugar transferases"/>
    <property type="match status" value="1"/>
</dbReference>
<dbReference type="InterPro" id="IPR029044">
    <property type="entry name" value="Nucleotide-diphossugar_trans"/>
</dbReference>
<dbReference type="CDD" id="cd00761">
    <property type="entry name" value="Glyco_tranf_GTA_type"/>
    <property type="match status" value="1"/>
</dbReference>
<reference evidence="4 5" key="1">
    <citation type="submission" date="2017-02" db="EMBL/GenBank/DDBJ databases">
        <authorList>
            <person name="Peterson S.W."/>
        </authorList>
    </citation>
    <scope>NUCLEOTIDE SEQUENCE [LARGE SCALE GENOMIC DNA]</scope>
    <source>
        <strain evidence="4 5">ATCC 700135</strain>
    </source>
</reference>
<dbReference type="PANTHER" id="PTHR22916:SF51">
    <property type="entry name" value="GLYCOSYLTRANSFERASE EPSH-RELATED"/>
    <property type="match status" value="1"/>
</dbReference>
<proteinExistence type="predicted"/>
<keyword evidence="2 4" id="KW-0808">Transferase</keyword>
<name>A0A1T4M440_PORCN</name>
<keyword evidence="1" id="KW-0328">Glycosyltransferase</keyword>
<sequence>MQSASPQISVILSVHNAESRLDKCLQSIFGQSFRDFEIIVVNDGSTDRALDICERYAEVDSRLRVISQSCQGRSAAYNAGIRVARGRYITVVDSYAWIDTEHFAILYGLVTRYHAEISVVECTKEDLPTLDFALTEGRITVYERSTALTALYRGKFLRDQFSGKLYHRSLFDEVQFPVGRYCEDIFVTCHLFARSVTIVRTDIPTYHYMQGSTLIPSFDADLYRYFADRNDGLAAKLSFLERHVDLFSDAEDAYKTSALSFYHLKRDFLKTAKRCTEQRSTLLSQIEANFKHALTNTSARRLGYLKYLDVLRVLYLT</sequence>
<dbReference type="AlphaFoldDB" id="A0A1T4M440"/>
<evidence type="ECO:0000256" key="2">
    <source>
        <dbReference type="ARBA" id="ARBA00022679"/>
    </source>
</evidence>
<dbReference type="Proteomes" id="UP000189956">
    <property type="component" value="Unassembled WGS sequence"/>
</dbReference>
<organism evidence="4 5">
    <name type="scientific">Porphyromonas cangingivalis</name>
    <dbReference type="NCBI Taxonomy" id="36874"/>
    <lineage>
        <taxon>Bacteria</taxon>
        <taxon>Pseudomonadati</taxon>
        <taxon>Bacteroidota</taxon>
        <taxon>Bacteroidia</taxon>
        <taxon>Bacteroidales</taxon>
        <taxon>Porphyromonadaceae</taxon>
        <taxon>Porphyromonas</taxon>
    </lineage>
</organism>
<accession>A0A1T4M440</accession>
<dbReference type="Pfam" id="PF00535">
    <property type="entry name" value="Glycos_transf_2"/>
    <property type="match status" value="1"/>
</dbReference>
<dbReference type="InterPro" id="IPR001173">
    <property type="entry name" value="Glyco_trans_2-like"/>
</dbReference>
<dbReference type="GO" id="GO:0016758">
    <property type="term" value="F:hexosyltransferase activity"/>
    <property type="evidence" value="ECO:0007669"/>
    <property type="project" value="UniProtKB-ARBA"/>
</dbReference>
<gene>
    <name evidence="4" type="ORF">SAMN02745205_01382</name>
</gene>
<dbReference type="Gene3D" id="3.90.550.10">
    <property type="entry name" value="Spore Coat Polysaccharide Biosynthesis Protein SpsA, Chain A"/>
    <property type="match status" value="1"/>
</dbReference>